<dbReference type="AlphaFoldDB" id="A0A8I6ZFV5"/>
<dbReference type="SUPFAM" id="SSF52540">
    <property type="entry name" value="P-loop containing nucleoside triphosphate hydrolases"/>
    <property type="match status" value="1"/>
</dbReference>
<dbReference type="Pfam" id="PF23559">
    <property type="entry name" value="WHD_DRP"/>
    <property type="match status" value="1"/>
</dbReference>
<feature type="domain" description="NB-ARC" evidence="7">
    <location>
        <begin position="171"/>
        <end position="344"/>
    </location>
</feature>
<dbReference type="InterPro" id="IPR027417">
    <property type="entry name" value="P-loop_NTPase"/>
</dbReference>
<dbReference type="GO" id="GO:0042742">
    <property type="term" value="P:defense response to bacterium"/>
    <property type="evidence" value="ECO:0007669"/>
    <property type="project" value="UniProtKB-ARBA"/>
</dbReference>
<dbReference type="SUPFAM" id="SSF52058">
    <property type="entry name" value="L domain-like"/>
    <property type="match status" value="1"/>
</dbReference>
<evidence type="ECO:0000259" key="9">
    <source>
        <dbReference type="Pfam" id="PF23559"/>
    </source>
</evidence>
<keyword evidence="4" id="KW-0547">Nucleotide-binding</keyword>
<evidence type="ECO:0000313" key="12">
    <source>
        <dbReference type="Proteomes" id="UP000011116"/>
    </source>
</evidence>
<dbReference type="FunFam" id="3.40.50.300:FF:001091">
    <property type="entry name" value="Probable disease resistance protein At1g61300"/>
    <property type="match status" value="1"/>
</dbReference>
<feature type="domain" description="Disease resistance R13L4/SHOC-2-like LRR" evidence="10">
    <location>
        <begin position="562"/>
        <end position="687"/>
    </location>
</feature>
<keyword evidence="2" id="KW-0433">Leucine-rich repeat</keyword>
<dbReference type="InterPro" id="IPR036388">
    <property type="entry name" value="WH-like_DNA-bd_sf"/>
</dbReference>
<dbReference type="GO" id="GO:0002758">
    <property type="term" value="P:innate immune response-activating signaling pathway"/>
    <property type="evidence" value="ECO:0007669"/>
    <property type="project" value="UniProtKB-ARBA"/>
</dbReference>
<reference evidence="11" key="3">
    <citation type="submission" date="2022-01" db="UniProtKB">
        <authorList>
            <consortium name="EnsemblPlants"/>
        </authorList>
    </citation>
    <scope>IDENTIFICATION</scope>
    <source>
        <strain evidence="11">subsp. vulgare</strain>
    </source>
</reference>
<accession>A0A8I6ZFV5</accession>
<protein>
    <submittedName>
        <fullName evidence="11">Uncharacterized protein</fullName>
    </submittedName>
</protein>
<dbReference type="InterPro" id="IPR032675">
    <property type="entry name" value="LRR_dom_sf"/>
</dbReference>
<dbReference type="InterPro" id="IPR058922">
    <property type="entry name" value="WHD_DRP"/>
</dbReference>
<evidence type="ECO:0000256" key="5">
    <source>
        <dbReference type="ARBA" id="ARBA00022821"/>
    </source>
</evidence>
<dbReference type="Pfam" id="PF18052">
    <property type="entry name" value="Rx_N"/>
    <property type="match status" value="1"/>
</dbReference>
<dbReference type="InterPro" id="IPR044974">
    <property type="entry name" value="Disease_R_plants"/>
</dbReference>
<dbReference type="PANTHER" id="PTHR23155:SF968">
    <property type="entry name" value="NB-ARC DOMAIN CONTAINING PROTEIN, EXPRESSED"/>
    <property type="match status" value="1"/>
</dbReference>
<evidence type="ECO:0000256" key="1">
    <source>
        <dbReference type="ARBA" id="ARBA00008894"/>
    </source>
</evidence>
<evidence type="ECO:0000256" key="6">
    <source>
        <dbReference type="ARBA" id="ARBA00023054"/>
    </source>
</evidence>
<dbReference type="Pfam" id="PF23598">
    <property type="entry name" value="LRR_14"/>
    <property type="match status" value="1"/>
</dbReference>
<dbReference type="InterPro" id="IPR002182">
    <property type="entry name" value="NB-ARC"/>
</dbReference>
<dbReference type="GO" id="GO:0043531">
    <property type="term" value="F:ADP binding"/>
    <property type="evidence" value="ECO:0007669"/>
    <property type="project" value="InterPro"/>
</dbReference>
<dbReference type="Gramene" id="HORVU.MOREX.r3.7HG0749630.1">
    <property type="protein sequence ID" value="HORVU.MOREX.r3.7HG0749630.1"/>
    <property type="gene ID" value="HORVU.MOREX.r3.7HG0749630"/>
</dbReference>
<name>A0A8I6ZFV5_HORVV</name>
<dbReference type="Gene3D" id="1.10.8.430">
    <property type="entry name" value="Helical domain of apoptotic protease-activating factors"/>
    <property type="match status" value="1"/>
</dbReference>
<dbReference type="Proteomes" id="UP000011116">
    <property type="component" value="Chromosome 7H"/>
</dbReference>
<dbReference type="InterPro" id="IPR042197">
    <property type="entry name" value="Apaf_helical"/>
</dbReference>
<dbReference type="Gene3D" id="3.40.50.300">
    <property type="entry name" value="P-loop containing nucleotide triphosphate hydrolases"/>
    <property type="match status" value="1"/>
</dbReference>
<dbReference type="FunFam" id="1.10.10.10:FF:000322">
    <property type="entry name" value="Probable disease resistance protein At1g63360"/>
    <property type="match status" value="1"/>
</dbReference>
<dbReference type="Gene3D" id="3.80.10.10">
    <property type="entry name" value="Ribonuclease Inhibitor"/>
    <property type="match status" value="1"/>
</dbReference>
<evidence type="ECO:0000313" key="11">
    <source>
        <dbReference type="EnsemblPlants" id="HORVU.MOREX.r3.7HG0749630.1"/>
    </source>
</evidence>
<evidence type="ECO:0000256" key="4">
    <source>
        <dbReference type="ARBA" id="ARBA00022741"/>
    </source>
</evidence>
<proteinExistence type="inferred from homology"/>
<reference evidence="11" key="2">
    <citation type="submission" date="2020-10" db="EMBL/GenBank/DDBJ databases">
        <authorList>
            <person name="Scholz U."/>
            <person name="Mascher M."/>
            <person name="Fiebig A."/>
        </authorList>
    </citation>
    <scope>NUCLEOTIDE SEQUENCE [LARGE SCALE GENOMIC DNA]</scope>
    <source>
        <strain evidence="11">cv. Morex</strain>
    </source>
</reference>
<evidence type="ECO:0000259" key="8">
    <source>
        <dbReference type="Pfam" id="PF18052"/>
    </source>
</evidence>
<dbReference type="PANTHER" id="PTHR23155">
    <property type="entry name" value="DISEASE RESISTANCE PROTEIN RP"/>
    <property type="match status" value="1"/>
</dbReference>
<dbReference type="Gene3D" id="1.20.5.4130">
    <property type="match status" value="1"/>
</dbReference>
<organism evidence="11 12">
    <name type="scientific">Hordeum vulgare subsp. vulgare</name>
    <name type="common">Domesticated barley</name>
    <dbReference type="NCBI Taxonomy" id="112509"/>
    <lineage>
        <taxon>Eukaryota</taxon>
        <taxon>Viridiplantae</taxon>
        <taxon>Streptophyta</taxon>
        <taxon>Embryophyta</taxon>
        <taxon>Tracheophyta</taxon>
        <taxon>Spermatophyta</taxon>
        <taxon>Magnoliopsida</taxon>
        <taxon>Liliopsida</taxon>
        <taxon>Poales</taxon>
        <taxon>Poaceae</taxon>
        <taxon>BOP clade</taxon>
        <taxon>Pooideae</taxon>
        <taxon>Triticodae</taxon>
        <taxon>Triticeae</taxon>
        <taxon>Hordeinae</taxon>
        <taxon>Hordeum</taxon>
    </lineage>
</organism>
<dbReference type="CDD" id="cd14798">
    <property type="entry name" value="RX-CC_like"/>
    <property type="match status" value="1"/>
</dbReference>
<evidence type="ECO:0000259" key="10">
    <source>
        <dbReference type="Pfam" id="PF23598"/>
    </source>
</evidence>
<keyword evidence="5" id="KW-0611">Plant defense</keyword>
<dbReference type="GO" id="GO:0009626">
    <property type="term" value="P:plant-type hypersensitive response"/>
    <property type="evidence" value="ECO:0007669"/>
    <property type="project" value="UniProtKB-ARBA"/>
</dbReference>
<dbReference type="Pfam" id="PF00931">
    <property type="entry name" value="NB-ARC"/>
    <property type="match status" value="1"/>
</dbReference>
<keyword evidence="3" id="KW-0677">Repeat</keyword>
<sequence length="795" mass="90933">MAESVVSVVLGNLNNLAIQETTFLCAVTLEVNLLKEELMRLQAYLKDTDNKWRSGNARVAVFVKQIRDAAYEGQNVIEAADYMEKRNRLKRGFMGAISRYARLPSDLVTLRNIGVEIQSVRRKLAEIFASAENLKIDLDHTAAALVEDELPRDFSLMHQNSEDDIFMVGFQYQLTEIVDKLVGNEKMLRAVSIVAMGGAGKTTLARKVYTSSKVKQHFDTVAWVTVSQTFKGIELLKDILKQITGCTHQSVDQMQEYEVGTKIHAFFSEKRYLVVLDDVWETDTWEQLNTTVKAFPDASNGSRILLTTRKEDVAYHVQMPTHVHPLQKLDKEKSWELFSSKALPSYRRSLIDDVEEFEKLGRKLAEKCDGLPLALAVLGGYLSKNLNIQAWSYMLLGWPSTKDTQMMRDILARSYKDLSSQNLRSCFLYLAAFPEDFEISVLHLIQLWIAEGFIPHIPNHKLEETARMYVTELAQRSLVQVVHRSKAHGWIEKIRIHDILHDWCIEEARKDGFIDVHDETTGQASASSSDSLKSYRCSLQNAGDLILQTRLHLRTLVGFQLSSVPKMSFLRVLHIENSNLTGIDRVIGGCINLRYLRLRRCSELKLTSSITKLLYLQTIDLRGTLMCKRKYMPKSFWHIPSLRHVYISEFSAVRSVQQNDLQTLIIDHFFNRDVKFISQMTKLTTLSFFPGCDVDDMWYIFANMPHLVDVSIGCFQEYTEFSGHDIVIKGDPIAILEKLRCLVVLKLEGFNGEIMSFSAQGFPQLRELVLHRCSPEWRMEHCQNSLTLNCMISSG</sequence>
<keyword evidence="6" id="KW-0175">Coiled coil</keyword>
<evidence type="ECO:0000256" key="3">
    <source>
        <dbReference type="ARBA" id="ARBA00022737"/>
    </source>
</evidence>
<dbReference type="InterPro" id="IPR041118">
    <property type="entry name" value="Rx_N"/>
</dbReference>
<feature type="domain" description="Disease resistance N-terminal" evidence="8">
    <location>
        <begin position="5"/>
        <end position="91"/>
    </location>
</feature>
<keyword evidence="12" id="KW-1185">Reference proteome</keyword>
<dbReference type="EnsemblPlants" id="HORVU.MOREX.r3.7HG0749630.1">
    <property type="protein sequence ID" value="HORVU.MOREX.r3.7HG0749630.1"/>
    <property type="gene ID" value="HORVU.MOREX.r3.7HG0749630"/>
</dbReference>
<reference evidence="12" key="1">
    <citation type="journal article" date="2012" name="Nature">
        <title>A physical, genetic and functional sequence assembly of the barley genome.</title>
        <authorList>
            <consortium name="The International Barley Genome Sequencing Consortium"/>
            <person name="Mayer K.F."/>
            <person name="Waugh R."/>
            <person name="Brown J.W."/>
            <person name="Schulman A."/>
            <person name="Langridge P."/>
            <person name="Platzer M."/>
            <person name="Fincher G.B."/>
            <person name="Muehlbauer G.J."/>
            <person name="Sato K."/>
            <person name="Close T.J."/>
            <person name="Wise R.P."/>
            <person name="Stein N."/>
        </authorList>
    </citation>
    <scope>NUCLEOTIDE SEQUENCE [LARGE SCALE GENOMIC DNA]</scope>
    <source>
        <strain evidence="12">cv. Morex</strain>
    </source>
</reference>
<dbReference type="Gramene" id="HORVU.MOREX.r2.7HG0621940.1">
    <property type="protein sequence ID" value="HORVU.MOREX.r2.7HG0621940.1"/>
    <property type="gene ID" value="HORVU.MOREX.r2.7HG0621940"/>
</dbReference>
<dbReference type="PRINTS" id="PR00364">
    <property type="entry name" value="DISEASERSIST"/>
</dbReference>
<dbReference type="Gene3D" id="1.10.10.10">
    <property type="entry name" value="Winged helix-like DNA-binding domain superfamily/Winged helix DNA-binding domain"/>
    <property type="match status" value="1"/>
</dbReference>
<evidence type="ECO:0000259" key="7">
    <source>
        <dbReference type="Pfam" id="PF00931"/>
    </source>
</evidence>
<dbReference type="InterPro" id="IPR055414">
    <property type="entry name" value="LRR_R13L4/SHOC2-like"/>
</dbReference>
<comment type="similarity">
    <text evidence="1">Belongs to the disease resistance NB-LRR family.</text>
</comment>
<evidence type="ECO:0000256" key="2">
    <source>
        <dbReference type="ARBA" id="ARBA00022614"/>
    </source>
</evidence>
<dbReference type="SMR" id="A0A8I6ZFV5"/>
<feature type="domain" description="Disease resistance protein winged helix" evidence="9">
    <location>
        <begin position="433"/>
        <end position="502"/>
    </location>
</feature>
<dbReference type="InterPro" id="IPR038005">
    <property type="entry name" value="RX-like_CC"/>
</dbReference>